<gene>
    <name evidence="5" type="ORF">BN948_03195</name>
</gene>
<evidence type="ECO:0000313" key="5">
    <source>
        <dbReference type="EMBL" id="CDN88759.1"/>
    </source>
</evidence>
<reference evidence="6" key="1">
    <citation type="submission" date="2014-02" db="EMBL/GenBank/DDBJ databases">
        <authorList>
            <person name="Gan H."/>
        </authorList>
    </citation>
    <scope>NUCLEOTIDE SEQUENCE [LARGE SCALE GENOMIC DNA]</scope>
    <source>
        <strain evidence="6">S1</strain>
    </source>
</reference>
<proteinExistence type="predicted"/>
<dbReference type="PANTHER" id="PTHR44846:SF1">
    <property type="entry name" value="MANNOSYL-D-GLYCERATE TRANSPORT_METABOLISM SYSTEM REPRESSOR MNGR-RELATED"/>
    <property type="match status" value="1"/>
</dbReference>
<dbReference type="RefSeq" id="WP_009515157.1">
    <property type="nucleotide sequence ID" value="NZ_CCAE010000028.1"/>
</dbReference>
<dbReference type="SMART" id="SM00866">
    <property type="entry name" value="UTRA"/>
    <property type="match status" value="1"/>
</dbReference>
<evidence type="ECO:0000313" key="6">
    <source>
        <dbReference type="Proteomes" id="UP000028878"/>
    </source>
</evidence>
<dbReference type="Pfam" id="PF07702">
    <property type="entry name" value="UTRA"/>
    <property type="match status" value="1"/>
</dbReference>
<dbReference type="SUPFAM" id="SSF64288">
    <property type="entry name" value="Chorismate lyase-like"/>
    <property type="match status" value="1"/>
</dbReference>
<dbReference type="PANTHER" id="PTHR44846">
    <property type="entry name" value="MANNOSYL-D-GLYCERATE TRANSPORT/METABOLISM SYSTEM REPRESSOR MNGR-RELATED"/>
    <property type="match status" value="1"/>
</dbReference>
<keyword evidence="1" id="KW-0805">Transcription regulation</keyword>
<evidence type="ECO:0000256" key="1">
    <source>
        <dbReference type="ARBA" id="ARBA00023015"/>
    </source>
</evidence>
<dbReference type="CDD" id="cd07377">
    <property type="entry name" value="WHTH_GntR"/>
    <property type="match status" value="1"/>
</dbReference>
<dbReference type="PRINTS" id="PR00035">
    <property type="entry name" value="HTHGNTR"/>
</dbReference>
<dbReference type="InterPro" id="IPR028978">
    <property type="entry name" value="Chorismate_lyase_/UTRA_dom_sf"/>
</dbReference>
<dbReference type="Gene3D" id="3.40.1410.10">
    <property type="entry name" value="Chorismate lyase-like"/>
    <property type="match status" value="1"/>
</dbReference>
<protein>
    <submittedName>
        <fullName evidence="5">Transcriptional regulator, GntR family protein</fullName>
    </submittedName>
</protein>
<feature type="domain" description="HTH gntR-type" evidence="4">
    <location>
        <begin position="19"/>
        <end position="87"/>
    </location>
</feature>
<evidence type="ECO:0000256" key="2">
    <source>
        <dbReference type="ARBA" id="ARBA00023125"/>
    </source>
</evidence>
<accession>A0A1L1PM20</accession>
<dbReference type="PROSITE" id="PS50949">
    <property type="entry name" value="HTH_GNTR"/>
    <property type="match status" value="1"/>
</dbReference>
<dbReference type="Pfam" id="PF00392">
    <property type="entry name" value="GntR"/>
    <property type="match status" value="1"/>
</dbReference>
<dbReference type="EMBL" id="CCAE010000028">
    <property type="protein sequence ID" value="CDN88759.1"/>
    <property type="molecule type" value="Genomic_DNA"/>
</dbReference>
<dbReference type="InterPro" id="IPR011663">
    <property type="entry name" value="UTRA"/>
</dbReference>
<organism evidence="5 6">
    <name type="scientific">Hydrogenophaga intermedia</name>
    <dbReference type="NCBI Taxonomy" id="65786"/>
    <lineage>
        <taxon>Bacteria</taxon>
        <taxon>Pseudomonadati</taxon>
        <taxon>Pseudomonadota</taxon>
        <taxon>Betaproteobacteria</taxon>
        <taxon>Burkholderiales</taxon>
        <taxon>Comamonadaceae</taxon>
        <taxon>Hydrogenophaga</taxon>
    </lineage>
</organism>
<sequence>MTSEANTVPGSTGSAGNGLTLRAQVREALRAGILRGDWRTHDRLPSENELIERHGVSRITVRQALADLAGDGLIVRVQGKGSFVAPAPVRQELSRLQGLSEALGGQGREVLTRVLSLSRAGLPARAAQALGLPAGTPCVELQTLRFADGQPLSLNSIWIEPTVGDTLDEAALAQTDLLTIYESALNLRVTRAAVDIGAALATARQRKLLGLADPAAVLRVERTVFTTDDRPLHFEASTYRPEAFSYRLELAR</sequence>
<dbReference type="SMART" id="SM00345">
    <property type="entry name" value="HTH_GNTR"/>
    <property type="match status" value="1"/>
</dbReference>
<name>A0A1L1PM20_HYDIT</name>
<dbReference type="GO" id="GO:0045892">
    <property type="term" value="P:negative regulation of DNA-templated transcription"/>
    <property type="evidence" value="ECO:0007669"/>
    <property type="project" value="TreeGrafter"/>
</dbReference>
<dbReference type="GO" id="GO:0003677">
    <property type="term" value="F:DNA binding"/>
    <property type="evidence" value="ECO:0007669"/>
    <property type="project" value="UniProtKB-KW"/>
</dbReference>
<dbReference type="SUPFAM" id="SSF46785">
    <property type="entry name" value="Winged helix' DNA-binding domain"/>
    <property type="match status" value="1"/>
</dbReference>
<keyword evidence="2" id="KW-0238">DNA-binding</keyword>
<dbReference type="InterPro" id="IPR036388">
    <property type="entry name" value="WH-like_DNA-bd_sf"/>
</dbReference>
<keyword evidence="3" id="KW-0804">Transcription</keyword>
<dbReference type="AlphaFoldDB" id="A0A1L1PM20"/>
<keyword evidence="6" id="KW-1185">Reference proteome</keyword>
<dbReference type="InterPro" id="IPR050679">
    <property type="entry name" value="Bact_HTH_transcr_reg"/>
</dbReference>
<evidence type="ECO:0000259" key="4">
    <source>
        <dbReference type="PROSITE" id="PS50949"/>
    </source>
</evidence>
<dbReference type="GO" id="GO:0003700">
    <property type="term" value="F:DNA-binding transcription factor activity"/>
    <property type="evidence" value="ECO:0007669"/>
    <property type="project" value="InterPro"/>
</dbReference>
<dbReference type="Proteomes" id="UP000028878">
    <property type="component" value="Unassembled WGS sequence"/>
</dbReference>
<reference evidence="6" key="2">
    <citation type="submission" date="2014-11" db="EMBL/GenBank/DDBJ databases">
        <title>Draft genome sequence of Hydrogenophaga intermedia S1.</title>
        <authorList>
            <person name="Gan H.M."/>
            <person name="Chew T.H."/>
            <person name="Stolz A."/>
        </authorList>
    </citation>
    <scope>NUCLEOTIDE SEQUENCE [LARGE SCALE GENOMIC DNA]</scope>
    <source>
        <strain evidence="6">S1</strain>
    </source>
</reference>
<evidence type="ECO:0000256" key="3">
    <source>
        <dbReference type="ARBA" id="ARBA00023163"/>
    </source>
</evidence>
<dbReference type="Gene3D" id="1.10.10.10">
    <property type="entry name" value="Winged helix-like DNA-binding domain superfamily/Winged helix DNA-binding domain"/>
    <property type="match status" value="1"/>
</dbReference>
<dbReference type="InterPro" id="IPR036390">
    <property type="entry name" value="WH_DNA-bd_sf"/>
</dbReference>
<dbReference type="InterPro" id="IPR000524">
    <property type="entry name" value="Tscrpt_reg_HTH_GntR"/>
</dbReference>